<evidence type="ECO:0000259" key="2">
    <source>
        <dbReference type="Pfam" id="PF17863"/>
    </source>
</evidence>
<proteinExistence type="predicted"/>
<dbReference type="Gene3D" id="3.40.50.300">
    <property type="entry name" value="P-loop containing nucleotide triphosphate hydrolases"/>
    <property type="match status" value="1"/>
</dbReference>
<dbReference type="PIRSF" id="PIRSF002849">
    <property type="entry name" value="AAA_ATPase_chaperone_MoxR_prd"/>
    <property type="match status" value="1"/>
</dbReference>
<organism evidence="3">
    <name type="scientific">freshwater metagenome</name>
    <dbReference type="NCBI Taxonomy" id="449393"/>
    <lineage>
        <taxon>unclassified sequences</taxon>
        <taxon>metagenomes</taxon>
        <taxon>ecological metagenomes</taxon>
    </lineage>
</organism>
<evidence type="ECO:0000259" key="1">
    <source>
        <dbReference type="Pfam" id="PF07726"/>
    </source>
</evidence>
<dbReference type="Gene3D" id="1.10.8.80">
    <property type="entry name" value="Magnesium chelatase subunit I, C-Terminal domain"/>
    <property type="match status" value="1"/>
</dbReference>
<reference evidence="3" key="1">
    <citation type="submission" date="2020-05" db="EMBL/GenBank/DDBJ databases">
        <authorList>
            <person name="Chiriac C."/>
            <person name="Salcher M."/>
            <person name="Ghai R."/>
            <person name="Kavagutti S V."/>
        </authorList>
    </citation>
    <scope>NUCLEOTIDE SEQUENCE</scope>
</reference>
<dbReference type="PANTHER" id="PTHR42759">
    <property type="entry name" value="MOXR FAMILY PROTEIN"/>
    <property type="match status" value="1"/>
</dbReference>
<dbReference type="InterPro" id="IPR050764">
    <property type="entry name" value="CbbQ/NirQ/NorQ/GpvN"/>
</dbReference>
<sequence length="329" mass="35669">MTDLSPPEHLASHDQGTVAARRLEDTVQSVIRGKAHQVRLAVACLLAEGHLLIEDKPGTGKTSLAKALAAAIGGQVRRVQFTPDLLPSDITGVSVFNPVKGEFSFREGPTFTNILVADEINRASPKTQAALLEVMEERQVTNDGVSRPVPSPFMVVATQNPLDFQGTYPLPEVQLDRFAMRISLGYADRASELEVMARTDPAPFEHIRPTLSVAQLQLLIEIVRTVAVGDPVREYVADVVEATRRHRDLRLGVSTRGTLILLAVARAYALANGRGYITPDDIKTLCEPVLAHRVAVTAEAEIDGIGAGDVLRQILDEVEVPRTRAARTG</sequence>
<accession>A0A6J6CSK4</accession>
<dbReference type="PANTHER" id="PTHR42759:SF5">
    <property type="entry name" value="METHANOL DEHYDROGENASE REGULATOR"/>
    <property type="match status" value="1"/>
</dbReference>
<dbReference type="InterPro" id="IPR041628">
    <property type="entry name" value="ChlI/MoxR_AAA_lid"/>
</dbReference>
<dbReference type="GO" id="GO:0016887">
    <property type="term" value="F:ATP hydrolysis activity"/>
    <property type="evidence" value="ECO:0007669"/>
    <property type="project" value="InterPro"/>
</dbReference>
<name>A0A6J6CSK4_9ZZZZ</name>
<protein>
    <submittedName>
        <fullName evidence="3">Unannotated protein</fullName>
    </submittedName>
</protein>
<gene>
    <name evidence="3" type="ORF">UFOPK1493_01298</name>
</gene>
<dbReference type="GO" id="GO:0005524">
    <property type="term" value="F:ATP binding"/>
    <property type="evidence" value="ECO:0007669"/>
    <property type="project" value="InterPro"/>
</dbReference>
<feature type="domain" description="ATPase AAA-3" evidence="1">
    <location>
        <begin position="50"/>
        <end position="180"/>
    </location>
</feature>
<feature type="domain" description="ChlI/MoxR AAA lid" evidence="2">
    <location>
        <begin position="242"/>
        <end position="314"/>
    </location>
</feature>
<dbReference type="EMBL" id="CAEZSR010000037">
    <property type="protein sequence ID" value="CAB4554205.1"/>
    <property type="molecule type" value="Genomic_DNA"/>
</dbReference>
<dbReference type="SUPFAM" id="SSF52540">
    <property type="entry name" value="P-loop containing nucleoside triphosphate hydrolases"/>
    <property type="match status" value="1"/>
</dbReference>
<dbReference type="Pfam" id="PF07726">
    <property type="entry name" value="AAA_3"/>
    <property type="match status" value="1"/>
</dbReference>
<dbReference type="Pfam" id="PF17863">
    <property type="entry name" value="AAA_lid_2"/>
    <property type="match status" value="1"/>
</dbReference>
<dbReference type="CDD" id="cd00009">
    <property type="entry name" value="AAA"/>
    <property type="match status" value="1"/>
</dbReference>
<dbReference type="InterPro" id="IPR027417">
    <property type="entry name" value="P-loop_NTPase"/>
</dbReference>
<evidence type="ECO:0000313" key="3">
    <source>
        <dbReference type="EMBL" id="CAB4554205.1"/>
    </source>
</evidence>
<dbReference type="AlphaFoldDB" id="A0A6J6CSK4"/>
<dbReference type="InterPro" id="IPR011703">
    <property type="entry name" value="ATPase_AAA-3"/>
</dbReference>